<dbReference type="SUPFAM" id="SSF74942">
    <property type="entry name" value="YhbC-like, C-terminal domain"/>
    <property type="match status" value="1"/>
</dbReference>
<dbReference type="Pfam" id="PF17384">
    <property type="entry name" value="DUF150_C"/>
    <property type="match status" value="1"/>
</dbReference>
<dbReference type="PANTHER" id="PTHR33867:SF1">
    <property type="entry name" value="RIBOSOME MATURATION FACTOR RIMP"/>
    <property type="match status" value="1"/>
</dbReference>
<gene>
    <name evidence="3" type="primary">rimP</name>
    <name evidence="6" type="ORF">ATK74_0945</name>
</gene>
<sequence length="161" mass="17279">MDSAQVTTVVEPVVESHGLEVDRIEVVAAGKRQLVRIFLDGDGPEGRGPSLDQIAEATRSISNAMDEADLTRGRAYVLEVSSRGVGRPLTEAKHYRRNQGRLVALSTTEGELCGRITGIADDAVELDIDGSSRAVPLAAISKALVQVEMNRPGVQLDEEED</sequence>
<protein>
    <recommendedName>
        <fullName evidence="3">Ribosome maturation factor RimP</fullName>
    </recommendedName>
</protein>
<dbReference type="Gene3D" id="3.30.300.70">
    <property type="entry name" value="RimP-like superfamily, N-terminal"/>
    <property type="match status" value="1"/>
</dbReference>
<dbReference type="InterPro" id="IPR035956">
    <property type="entry name" value="RimP_N_sf"/>
</dbReference>
<dbReference type="GO" id="GO:0000028">
    <property type="term" value="P:ribosomal small subunit assembly"/>
    <property type="evidence" value="ECO:0007669"/>
    <property type="project" value="TreeGrafter"/>
</dbReference>
<dbReference type="OrthoDB" id="9805006at2"/>
<dbReference type="RefSeq" id="WP_098459949.1">
    <property type="nucleotide sequence ID" value="NZ_PDJC01000001.1"/>
</dbReference>
<dbReference type="Proteomes" id="UP000226079">
    <property type="component" value="Unassembled WGS sequence"/>
</dbReference>
<comment type="subcellular location">
    <subcellularLocation>
        <location evidence="3">Cytoplasm</location>
    </subcellularLocation>
</comment>
<evidence type="ECO:0000256" key="3">
    <source>
        <dbReference type="HAMAP-Rule" id="MF_01077"/>
    </source>
</evidence>
<feature type="domain" description="Ribosome maturation factor RimP N-terminal" evidence="4">
    <location>
        <begin position="10"/>
        <end position="85"/>
    </location>
</feature>
<dbReference type="InterPro" id="IPR003728">
    <property type="entry name" value="Ribosome_maturation_RimP"/>
</dbReference>
<dbReference type="NCBIfam" id="NF000930">
    <property type="entry name" value="PRK00092.2-2"/>
    <property type="match status" value="1"/>
</dbReference>
<dbReference type="GO" id="GO:0005829">
    <property type="term" value="C:cytosol"/>
    <property type="evidence" value="ECO:0007669"/>
    <property type="project" value="TreeGrafter"/>
</dbReference>
<proteinExistence type="inferred from homology"/>
<dbReference type="CDD" id="cd01734">
    <property type="entry name" value="YlxS_C"/>
    <property type="match status" value="1"/>
</dbReference>
<reference evidence="6 7" key="1">
    <citation type="submission" date="2017-10" db="EMBL/GenBank/DDBJ databases">
        <title>Sequencing the genomes of 1000 actinobacteria strains.</title>
        <authorList>
            <person name="Klenk H.-P."/>
        </authorList>
    </citation>
    <scope>NUCLEOTIDE SEQUENCE [LARGE SCALE GENOMIC DNA]</scope>
    <source>
        <strain evidence="6 7">DSM 15597</strain>
    </source>
</reference>
<evidence type="ECO:0000256" key="2">
    <source>
        <dbReference type="ARBA" id="ARBA00022517"/>
    </source>
</evidence>
<comment type="function">
    <text evidence="3">Required for maturation of 30S ribosomal subunits.</text>
</comment>
<comment type="similarity">
    <text evidence="3">Belongs to the RimP family.</text>
</comment>
<dbReference type="GO" id="GO:0006412">
    <property type="term" value="P:translation"/>
    <property type="evidence" value="ECO:0007669"/>
    <property type="project" value="TreeGrafter"/>
</dbReference>
<evidence type="ECO:0000259" key="5">
    <source>
        <dbReference type="Pfam" id="PF17384"/>
    </source>
</evidence>
<dbReference type="Pfam" id="PF02576">
    <property type="entry name" value="RimP_N"/>
    <property type="match status" value="1"/>
</dbReference>
<keyword evidence="7" id="KW-1185">Reference proteome</keyword>
<keyword evidence="2 3" id="KW-0690">Ribosome biogenesis</keyword>
<dbReference type="InterPro" id="IPR028998">
    <property type="entry name" value="RimP_C"/>
</dbReference>
<dbReference type="AlphaFoldDB" id="A0A2A9CPY9"/>
<dbReference type="HAMAP" id="MF_01077">
    <property type="entry name" value="RimP"/>
    <property type="match status" value="1"/>
</dbReference>
<accession>A0A2A9CPY9</accession>
<evidence type="ECO:0000313" key="6">
    <source>
        <dbReference type="EMBL" id="PFG16408.1"/>
    </source>
</evidence>
<dbReference type="EMBL" id="PDJC01000001">
    <property type="protein sequence ID" value="PFG16408.1"/>
    <property type="molecule type" value="Genomic_DNA"/>
</dbReference>
<evidence type="ECO:0000256" key="1">
    <source>
        <dbReference type="ARBA" id="ARBA00022490"/>
    </source>
</evidence>
<comment type="caution">
    <text evidence="6">The sequence shown here is derived from an EMBL/GenBank/DDBJ whole genome shotgun (WGS) entry which is preliminary data.</text>
</comment>
<dbReference type="InterPro" id="IPR028989">
    <property type="entry name" value="RimP_N"/>
</dbReference>
<evidence type="ECO:0000259" key="4">
    <source>
        <dbReference type="Pfam" id="PF02576"/>
    </source>
</evidence>
<dbReference type="SUPFAM" id="SSF75420">
    <property type="entry name" value="YhbC-like, N-terminal domain"/>
    <property type="match status" value="1"/>
</dbReference>
<feature type="domain" description="Ribosome maturation factor RimP C-terminal" evidence="5">
    <location>
        <begin position="89"/>
        <end position="148"/>
    </location>
</feature>
<keyword evidence="1 3" id="KW-0963">Cytoplasm</keyword>
<name>A0A2A9CPY9_9ACTN</name>
<dbReference type="InterPro" id="IPR036847">
    <property type="entry name" value="RimP_C_sf"/>
</dbReference>
<organism evidence="6 7">
    <name type="scientific">Propionicimonas paludicola</name>
    <dbReference type="NCBI Taxonomy" id="185243"/>
    <lineage>
        <taxon>Bacteria</taxon>
        <taxon>Bacillati</taxon>
        <taxon>Actinomycetota</taxon>
        <taxon>Actinomycetes</taxon>
        <taxon>Propionibacteriales</taxon>
        <taxon>Nocardioidaceae</taxon>
        <taxon>Propionicimonas</taxon>
    </lineage>
</organism>
<evidence type="ECO:0000313" key="7">
    <source>
        <dbReference type="Proteomes" id="UP000226079"/>
    </source>
</evidence>
<dbReference type="PANTHER" id="PTHR33867">
    <property type="entry name" value="RIBOSOME MATURATION FACTOR RIMP"/>
    <property type="match status" value="1"/>
</dbReference>